<reference evidence="1 2" key="1">
    <citation type="submission" date="2020-03" db="EMBL/GenBank/DDBJ databases">
        <title>Genome mining reveals the biosynthetic pathways of PHA and ectoines of the halophilic strain Salinivibrio costicola M318 isolated from fermented shrimp paste.</title>
        <authorList>
            <person name="Doan T.V."/>
            <person name="Tran L.T."/>
            <person name="Trieu T.A."/>
            <person name="Nguyen Q.V."/>
            <person name="Quach T.N."/>
            <person name="Phi T.Q."/>
            <person name="Kumar S."/>
        </authorList>
    </citation>
    <scope>NUCLEOTIDE SEQUENCE [LARGE SCALE GENOMIC DNA]</scope>
    <source>
        <strain evidence="1 2">M318</strain>
        <plasmid evidence="1 2">pM138.2</plasmid>
    </source>
</reference>
<sequence>MRMSPSGFSLKYGKEVSPVHYLTLLGENTISHNMPLDKVNCETRDTVFEDIICPECGAHGARLVASNHLDANLQRQIYFRFVTEQGDDAHDRHCELADSATYADPSASAVDFSQYRTAAGQFVVAQLAKALSHGFIPHHALTHFRRWHTDLKVNHLVGVELDPAMLYHYFLVYSRRHDDGMYFHPKMLELPNLDIDKFVIDRIAREDTSLYKKIKTHDTLFVRHDDLRSLLSHTTLFDVRVLNDAFYTFSQLKSLVLANTSHVFMAQECKLLDAYLSLLLFVNDWCFKSALFMYIDIVQSPSTDCRDAENRMGFTPFSHYLKVKALLNINDVRHHLLTDNAITVRKQEEKK</sequence>
<keyword evidence="2" id="KW-1185">Reference proteome</keyword>
<protein>
    <submittedName>
        <fullName evidence="1">Uncharacterized protein</fullName>
    </submittedName>
</protein>
<evidence type="ECO:0000313" key="2">
    <source>
        <dbReference type="Proteomes" id="UP000501408"/>
    </source>
</evidence>
<dbReference type="Proteomes" id="UP000501408">
    <property type="component" value="Plasmid pM138.2"/>
</dbReference>
<proteinExistence type="predicted"/>
<evidence type="ECO:0000313" key="1">
    <source>
        <dbReference type="EMBL" id="QIR08063.1"/>
    </source>
</evidence>
<gene>
    <name evidence="1" type="ORF">HBA18_16700</name>
</gene>
<accession>A0ABX6KBI9</accession>
<geneLocation type="plasmid" evidence="1 2">
    <name>pM138.2</name>
</geneLocation>
<name>A0ABX6KBI9_SALCS</name>
<dbReference type="EMBL" id="CP050269">
    <property type="protein sequence ID" value="QIR08063.1"/>
    <property type="molecule type" value="Genomic_DNA"/>
</dbReference>
<dbReference type="RefSeq" id="WP_167315496.1">
    <property type="nucleotide sequence ID" value="NZ_CP050269.1"/>
</dbReference>
<organism evidence="1 2">
    <name type="scientific">Salinivibrio costicola</name>
    <name type="common">Vibrio costicola</name>
    <dbReference type="NCBI Taxonomy" id="51367"/>
    <lineage>
        <taxon>Bacteria</taxon>
        <taxon>Pseudomonadati</taxon>
        <taxon>Pseudomonadota</taxon>
        <taxon>Gammaproteobacteria</taxon>
        <taxon>Vibrionales</taxon>
        <taxon>Vibrionaceae</taxon>
        <taxon>Salinivibrio</taxon>
    </lineage>
</organism>
<keyword evidence="1" id="KW-0614">Plasmid</keyword>